<evidence type="ECO:0000313" key="2">
    <source>
        <dbReference type="Proteomes" id="UP001154860"/>
    </source>
</evidence>
<comment type="caution">
    <text evidence="1">The sequence shown here is derived from an EMBL/GenBank/DDBJ whole genome shotgun (WGS) entry which is preliminary data.</text>
</comment>
<accession>A0A9X0YBA4</accession>
<reference evidence="1 2" key="1">
    <citation type="journal article" date="2021" name="Int. J. Syst. Evol. Microbiol.">
        <title>Pseudomonas lactucae sp. nov., a pathogen causing bacterial rot of lettuce in Japan.</title>
        <authorList>
            <person name="Sawada H."/>
            <person name="Fujikawa T."/>
            <person name="Satou M."/>
        </authorList>
    </citation>
    <scope>NUCLEOTIDE SEQUENCE [LARGE SCALE GENOMIC DNA]</scope>
    <source>
        <strain evidence="1 2">MAFF 301381</strain>
    </source>
</reference>
<reference evidence="1 2" key="2">
    <citation type="journal article" date="2023" name="Plant Pathol.">
        <title>Dismantling and reorganizing Pseudomonas marginalis sensu#lato.</title>
        <authorList>
            <person name="Sawada H."/>
            <person name="Fujikawa T."/>
            <person name="Satou M."/>
        </authorList>
    </citation>
    <scope>NUCLEOTIDE SEQUENCE [LARGE SCALE GENOMIC DNA]</scope>
    <source>
        <strain evidence="1 2">MAFF 301381</strain>
    </source>
</reference>
<dbReference type="RefSeq" id="WP_205491003.1">
    <property type="nucleotide sequence ID" value="NZ_JAFHKI010000109.1"/>
</dbReference>
<name>A0A9X0YBA4_9PSED</name>
<keyword evidence="2" id="KW-1185">Reference proteome</keyword>
<protein>
    <submittedName>
        <fullName evidence="1">Uncharacterized protein</fullName>
    </submittedName>
</protein>
<gene>
    <name evidence="1" type="ORF">JWR99_13605</name>
</gene>
<organism evidence="1 2">
    <name type="scientific">Pseudomonas lactucae</name>
    <dbReference type="NCBI Taxonomy" id="2813360"/>
    <lineage>
        <taxon>Bacteria</taxon>
        <taxon>Pseudomonadati</taxon>
        <taxon>Pseudomonadota</taxon>
        <taxon>Gammaproteobacteria</taxon>
        <taxon>Pseudomonadales</taxon>
        <taxon>Pseudomonadaceae</taxon>
        <taxon>Pseudomonas</taxon>
    </lineage>
</organism>
<sequence>MPRAAAECSVDGHAVLPWGYGACLLFGAEGHVLFDAAAVRDDPPITAKAVWALDDFGDGHWVSLPRWAAEGGDGLCEWCVSFAATLGRSLPVRLVGVGGVGLTAYQGHLVLGTFSAVRDSAVLLDQVLGIVLVAFFCPAVPMMTGQAEIAISNNWQGKGRVFIRQSDPLPLSVLAVIPEVTIGGR</sequence>
<dbReference type="Proteomes" id="UP001154860">
    <property type="component" value="Unassembled WGS sequence"/>
</dbReference>
<proteinExistence type="predicted"/>
<dbReference type="EMBL" id="JAFHKJ010000056">
    <property type="protein sequence ID" value="MBN2976933.1"/>
    <property type="molecule type" value="Genomic_DNA"/>
</dbReference>
<dbReference type="AlphaFoldDB" id="A0A9X0YBA4"/>
<evidence type="ECO:0000313" key="1">
    <source>
        <dbReference type="EMBL" id="MBN2976933.1"/>
    </source>
</evidence>